<dbReference type="PANTHER" id="PTHR33753">
    <property type="entry name" value="1,4-BETA-D-GLUCAN CELLOBIOHYDROLASE B"/>
    <property type="match status" value="1"/>
</dbReference>
<dbReference type="Proteomes" id="UP001146351">
    <property type="component" value="Unassembled WGS sequence"/>
</dbReference>
<dbReference type="InterPro" id="IPR001722">
    <property type="entry name" value="Glyco_hydro_7"/>
</dbReference>
<reference evidence="12" key="2">
    <citation type="journal article" date="2023" name="IMA Fungus">
        <title>Comparative genomic study of the Penicillium genus elucidates a diverse pangenome and 15 lateral gene transfer events.</title>
        <authorList>
            <person name="Petersen C."/>
            <person name="Sorensen T."/>
            <person name="Nielsen M.R."/>
            <person name="Sondergaard T.E."/>
            <person name="Sorensen J.L."/>
            <person name="Fitzpatrick D.A."/>
            <person name="Frisvad J.C."/>
            <person name="Nielsen K.L."/>
        </authorList>
    </citation>
    <scope>NUCLEOTIDE SEQUENCE</scope>
    <source>
        <strain evidence="12">IBT 21917</strain>
    </source>
</reference>
<dbReference type="EMBL" id="JAPQKO010000008">
    <property type="protein sequence ID" value="KAJ5151946.1"/>
    <property type="molecule type" value="Genomic_DNA"/>
</dbReference>
<comment type="similarity">
    <text evidence="2 10">Belongs to the glycosyl hydrolase 7 (cellulase C) family.</text>
</comment>
<evidence type="ECO:0000256" key="8">
    <source>
        <dbReference type="ARBA" id="ARBA00023326"/>
    </source>
</evidence>
<dbReference type="PRINTS" id="PR00734">
    <property type="entry name" value="GLHYDRLASE7"/>
</dbReference>
<keyword evidence="6" id="KW-0119">Carbohydrate metabolism</keyword>
<keyword evidence="3 10" id="KW-0378">Hydrolase</keyword>
<evidence type="ECO:0000256" key="10">
    <source>
        <dbReference type="RuleBase" id="RU361164"/>
    </source>
</evidence>
<reference evidence="12" key="1">
    <citation type="submission" date="2022-11" db="EMBL/GenBank/DDBJ databases">
        <authorList>
            <person name="Petersen C."/>
        </authorList>
    </citation>
    <scope>NUCLEOTIDE SEQUENCE</scope>
    <source>
        <strain evidence="12">IBT 21917</strain>
    </source>
</reference>
<dbReference type="CDD" id="cd07999">
    <property type="entry name" value="GH7_CBH_EG"/>
    <property type="match status" value="1"/>
</dbReference>
<keyword evidence="11" id="KW-0732">Signal</keyword>
<comment type="caution">
    <text evidence="12">The sequence shown here is derived from an EMBL/GenBank/DDBJ whole genome shotgun (WGS) entry which is preliminary data.</text>
</comment>
<evidence type="ECO:0000256" key="6">
    <source>
        <dbReference type="ARBA" id="ARBA00023277"/>
    </source>
</evidence>
<keyword evidence="7 10" id="KW-0326">Glycosidase</keyword>
<dbReference type="GO" id="GO:0008810">
    <property type="term" value="F:cellulase activity"/>
    <property type="evidence" value="ECO:0007669"/>
    <property type="project" value="UniProtKB-EC"/>
</dbReference>
<evidence type="ECO:0000256" key="3">
    <source>
        <dbReference type="ARBA" id="ARBA00022801"/>
    </source>
</evidence>
<accession>A0A9W9HLZ8</accession>
<dbReference type="SUPFAM" id="SSF49899">
    <property type="entry name" value="Concanavalin A-like lectins/glucanases"/>
    <property type="match status" value="1"/>
</dbReference>
<dbReference type="GO" id="GO:0030245">
    <property type="term" value="P:cellulose catabolic process"/>
    <property type="evidence" value="ECO:0007669"/>
    <property type="project" value="UniProtKB-KW"/>
</dbReference>
<feature type="chain" id="PRO_5040965332" description="Glucanase" evidence="11">
    <location>
        <begin position="21"/>
        <end position="437"/>
    </location>
</feature>
<keyword evidence="8 10" id="KW-0624">Polysaccharide degradation</keyword>
<keyword evidence="13" id="KW-1185">Reference proteome</keyword>
<dbReference type="Pfam" id="PF00840">
    <property type="entry name" value="Glyco_hydro_7"/>
    <property type="match status" value="1"/>
</dbReference>
<evidence type="ECO:0000256" key="2">
    <source>
        <dbReference type="ARBA" id="ARBA00006044"/>
    </source>
</evidence>
<dbReference type="EC" id="3.2.1.-" evidence="10"/>
<evidence type="ECO:0000256" key="1">
    <source>
        <dbReference type="ARBA" id="ARBA00000966"/>
    </source>
</evidence>
<comment type="function">
    <text evidence="9">Has endoglucanase activity on substrates containing beta-1,4 glycosidic bonds, like in carboxymethylcellulose (CMC), hydroxyethylcellulose (HEC) and beta-glucan. Involved in the degradation of complex natural cellulosic substrates.</text>
</comment>
<dbReference type="PANTHER" id="PTHR33753:SF1">
    <property type="entry name" value="ENDO-BETA-1,4-GLUCANASE CELB"/>
    <property type="match status" value="1"/>
</dbReference>
<evidence type="ECO:0000256" key="11">
    <source>
        <dbReference type="SAM" id="SignalP"/>
    </source>
</evidence>
<feature type="signal peptide" evidence="11">
    <location>
        <begin position="1"/>
        <end position="20"/>
    </location>
</feature>
<evidence type="ECO:0000313" key="13">
    <source>
        <dbReference type="Proteomes" id="UP001146351"/>
    </source>
</evidence>
<evidence type="ECO:0000256" key="9">
    <source>
        <dbReference type="ARBA" id="ARBA00025192"/>
    </source>
</evidence>
<dbReference type="OrthoDB" id="412382at2759"/>
<organism evidence="12 13">
    <name type="scientific">Penicillium capsulatum</name>
    <dbReference type="NCBI Taxonomy" id="69766"/>
    <lineage>
        <taxon>Eukaryota</taxon>
        <taxon>Fungi</taxon>
        <taxon>Dikarya</taxon>
        <taxon>Ascomycota</taxon>
        <taxon>Pezizomycotina</taxon>
        <taxon>Eurotiomycetes</taxon>
        <taxon>Eurotiomycetidae</taxon>
        <taxon>Eurotiales</taxon>
        <taxon>Aspergillaceae</taxon>
        <taxon>Penicillium</taxon>
    </lineage>
</organism>
<protein>
    <recommendedName>
        <fullName evidence="10">Glucanase</fullName>
        <ecNumber evidence="10">3.2.1.-</ecNumber>
    </recommendedName>
</protein>
<evidence type="ECO:0000256" key="4">
    <source>
        <dbReference type="ARBA" id="ARBA00023001"/>
    </source>
</evidence>
<dbReference type="Gene3D" id="2.70.100.10">
    <property type="entry name" value="Glycoside hydrolase, family 7, domain"/>
    <property type="match status" value="1"/>
</dbReference>
<gene>
    <name evidence="12" type="ORF">N7492_010241</name>
</gene>
<evidence type="ECO:0000256" key="5">
    <source>
        <dbReference type="ARBA" id="ARBA00023180"/>
    </source>
</evidence>
<keyword evidence="4 10" id="KW-0136">Cellulose degradation</keyword>
<sequence length="437" mass="47126">MTPAGSILATTLAITTITTAQQIGSILEVHPKLQTWKCTNAHGCARQDTSLVLDALSHPLHQVGNKSVACGDWSNGLDKSLCPTKEACADNCILEGVDYATHGVHTDRDALTLHQYVKTDGVLSSVSPRVYLLDESGKNYNMLQLLNQELRFDVDVSSLVCGMNGALYLSEMIQSGGRDKLNPAGAEYGTGYCDAQCPTLPWVNGVANINSTGACCNEMDIWEANALATTYTPHTCNITRVHECVGGLCDSSGVCDKSGCSFNPYALGDHDYYGHRKAVDTSKRFTVVTQFMTDDNTVHGTLSQIRRFYVQNGQVIQNAAFNVSGNEVDSLTNEYCSGSADNFQRLGGLAQMGKALSRGMVLIFSIWNDSGAFMNWLDSGNAGPCNSTEGDPALIMKQHPETSVTFSNIRWGEIGSTLPRNISLFPSSVNISTVSQN</sequence>
<dbReference type="InterPro" id="IPR037019">
    <property type="entry name" value="Glyco_hydro_7_sf"/>
</dbReference>
<evidence type="ECO:0000313" key="12">
    <source>
        <dbReference type="EMBL" id="KAJ5151946.1"/>
    </source>
</evidence>
<dbReference type="InterPro" id="IPR013320">
    <property type="entry name" value="ConA-like_dom_sf"/>
</dbReference>
<dbReference type="AlphaFoldDB" id="A0A9W9HLZ8"/>
<proteinExistence type="inferred from homology"/>
<name>A0A9W9HLZ8_9EURO</name>
<comment type="catalytic activity">
    <reaction evidence="1">
        <text>Endohydrolysis of (1-&gt;4)-beta-D-glucosidic linkages in cellulose, lichenin and cereal beta-D-glucans.</text>
        <dbReference type="EC" id="3.2.1.4"/>
    </reaction>
</comment>
<evidence type="ECO:0000256" key="7">
    <source>
        <dbReference type="ARBA" id="ARBA00023295"/>
    </source>
</evidence>
<keyword evidence="5" id="KW-0325">Glycoprotein</keyword>